<dbReference type="SUPFAM" id="SSF53474">
    <property type="entry name" value="alpha/beta-Hydrolases"/>
    <property type="match status" value="1"/>
</dbReference>
<dbReference type="Pfam" id="PF20408">
    <property type="entry name" value="Abhydrolase_11"/>
    <property type="match status" value="1"/>
</dbReference>
<evidence type="ECO:0000313" key="3">
    <source>
        <dbReference type="Proteomes" id="UP000714380"/>
    </source>
</evidence>
<keyword evidence="2" id="KW-0378">Hydrolase</keyword>
<protein>
    <submittedName>
        <fullName evidence="2">Alpha/beta fold hydrolase</fullName>
    </submittedName>
</protein>
<comment type="caution">
    <text evidence="2">The sequence shown here is derived from an EMBL/GenBank/DDBJ whole genome shotgun (WGS) entry which is preliminary data.</text>
</comment>
<feature type="domain" description="KANL3/Tex30 alpha/beta hydrolase-like" evidence="1">
    <location>
        <begin position="15"/>
        <end position="203"/>
    </location>
</feature>
<gene>
    <name evidence="2" type="ORF">I9W95_04480</name>
</gene>
<dbReference type="PANTHER" id="PTHR13136">
    <property type="entry name" value="TESTIS DEVELOPMENT PROTEIN PRTD"/>
    <property type="match status" value="1"/>
</dbReference>
<evidence type="ECO:0000259" key="1">
    <source>
        <dbReference type="Pfam" id="PF20408"/>
    </source>
</evidence>
<dbReference type="InterPro" id="IPR046879">
    <property type="entry name" value="KANL3/Tex30_Abhydrolase"/>
</dbReference>
<dbReference type="GO" id="GO:0016787">
    <property type="term" value="F:hydrolase activity"/>
    <property type="evidence" value="ECO:0007669"/>
    <property type="project" value="UniProtKB-KW"/>
</dbReference>
<name>A0ABS7ZMD9_9GAMM</name>
<accession>A0ABS7ZMD9</accession>
<dbReference type="EMBL" id="JAEDAH010000020">
    <property type="protein sequence ID" value="MCA6062860.1"/>
    <property type="molecule type" value="Genomic_DNA"/>
</dbReference>
<dbReference type="InterPro" id="IPR026555">
    <property type="entry name" value="NSL3/Tex30"/>
</dbReference>
<dbReference type="InterPro" id="IPR029058">
    <property type="entry name" value="AB_hydrolase_fold"/>
</dbReference>
<organism evidence="2 3">
    <name type="scientific">Thalassolituus marinus</name>
    <dbReference type="NCBI Taxonomy" id="671053"/>
    <lineage>
        <taxon>Bacteria</taxon>
        <taxon>Pseudomonadati</taxon>
        <taxon>Pseudomonadota</taxon>
        <taxon>Gammaproteobacteria</taxon>
        <taxon>Oceanospirillales</taxon>
        <taxon>Oceanospirillaceae</taxon>
        <taxon>Thalassolituus</taxon>
    </lineage>
</organism>
<dbReference type="Proteomes" id="UP000714380">
    <property type="component" value="Unassembled WGS sequence"/>
</dbReference>
<dbReference type="Gene3D" id="3.40.50.1820">
    <property type="entry name" value="alpha/beta hydrolase"/>
    <property type="match status" value="1"/>
</dbReference>
<keyword evidence="3" id="KW-1185">Reference proteome</keyword>
<proteinExistence type="predicted"/>
<reference evidence="2 3" key="1">
    <citation type="submission" date="2020-12" db="EMBL/GenBank/DDBJ databases">
        <title>Novel Thalassolituus-related marine hydrocarbonoclastic bacteria mediated algae-derived hydrocarbons mineralization in twilight zone of the northern South China Sea.</title>
        <authorList>
            <person name="Dong C."/>
        </authorList>
    </citation>
    <scope>NUCLEOTIDE SEQUENCE [LARGE SCALE GENOMIC DNA]</scope>
    <source>
        <strain evidence="2 3">IMCC1826</strain>
    </source>
</reference>
<dbReference type="PANTHER" id="PTHR13136:SF11">
    <property type="entry name" value="TESTIS-EXPRESSED PROTEIN 30"/>
    <property type="match status" value="1"/>
</dbReference>
<sequence length="206" mass="22438">MTKQYQLDGADGAPLLILAHGAGAGSDSEFMQEIAQKIANLGVQVARFDFPYMEQSKLDGKRRPPQKAPALLADYRALIAQLDRPCVIGGKSMGGRMASLLLQDAPEQVKGCVCLGYPFHPPGKPDNLRTEHLASLSLPLLMVQGTRDTMGTKEEVATYSLDSSIHWQWLEDGNHDLKPRKASGFSHEDHINSAAQAVAEFVKSLL</sequence>
<evidence type="ECO:0000313" key="2">
    <source>
        <dbReference type="EMBL" id="MCA6062860.1"/>
    </source>
</evidence>
<dbReference type="RefSeq" id="WP_225672287.1">
    <property type="nucleotide sequence ID" value="NZ_JAEDAH010000020.1"/>
</dbReference>